<dbReference type="PANTHER" id="PTHR43591:SF24">
    <property type="entry name" value="2-METHOXY-6-POLYPRENYL-1,4-BENZOQUINOL METHYLASE, MITOCHONDRIAL"/>
    <property type="match status" value="1"/>
</dbReference>
<dbReference type="EMBL" id="UINC01020114">
    <property type="protein sequence ID" value="SVA84774.1"/>
    <property type="molecule type" value="Genomic_DNA"/>
</dbReference>
<dbReference type="SUPFAM" id="SSF53335">
    <property type="entry name" value="S-adenosyl-L-methionine-dependent methyltransferases"/>
    <property type="match status" value="1"/>
</dbReference>
<gene>
    <name evidence="2" type="ORF">METZ01_LOCUS137628</name>
</gene>
<accession>A0A381Z6J9</accession>
<protein>
    <recommendedName>
        <fullName evidence="1">Methyltransferase type 11 domain-containing protein</fullName>
    </recommendedName>
</protein>
<proteinExistence type="predicted"/>
<dbReference type="PANTHER" id="PTHR43591">
    <property type="entry name" value="METHYLTRANSFERASE"/>
    <property type="match status" value="1"/>
</dbReference>
<organism evidence="2">
    <name type="scientific">marine metagenome</name>
    <dbReference type="NCBI Taxonomy" id="408172"/>
    <lineage>
        <taxon>unclassified sequences</taxon>
        <taxon>metagenomes</taxon>
        <taxon>ecological metagenomes</taxon>
    </lineage>
</organism>
<dbReference type="CDD" id="cd02440">
    <property type="entry name" value="AdoMet_MTases"/>
    <property type="match status" value="1"/>
</dbReference>
<dbReference type="Pfam" id="PF08241">
    <property type="entry name" value="Methyltransf_11"/>
    <property type="match status" value="1"/>
</dbReference>
<dbReference type="GO" id="GO:0008757">
    <property type="term" value="F:S-adenosylmethionine-dependent methyltransferase activity"/>
    <property type="evidence" value="ECO:0007669"/>
    <property type="project" value="InterPro"/>
</dbReference>
<dbReference type="InterPro" id="IPR029063">
    <property type="entry name" value="SAM-dependent_MTases_sf"/>
</dbReference>
<feature type="domain" description="Methyltransferase type 11" evidence="1">
    <location>
        <begin position="50"/>
        <end position="146"/>
    </location>
</feature>
<dbReference type="AlphaFoldDB" id="A0A381Z6J9"/>
<name>A0A381Z6J9_9ZZZZ</name>
<sequence>MAKKIGVRRSVEEQFTPVAADYAAFNYFAKGPDLGPMLEAGQLQGGERVLDIGSGPGHTALLFATRVSEVVATDPTEAMLEQGRLLAAERGITNLSFEQTSAESLPFPDASFDRVTSRQSLHHYTDVSAALCEVRRVLKPAGLFILVDTLSPEDDELDAFLNKIELLRDSSHVRDYRVSELCQMFTSVGFNLNDLQHWDISIMFDQWVERSRTPSHEISVLRDYMGKASDRIRNRFNISSNLAWSLPVGLVIGT</sequence>
<reference evidence="2" key="1">
    <citation type="submission" date="2018-05" db="EMBL/GenBank/DDBJ databases">
        <authorList>
            <person name="Lanie J.A."/>
            <person name="Ng W.-L."/>
            <person name="Kazmierczak K.M."/>
            <person name="Andrzejewski T.M."/>
            <person name="Davidsen T.M."/>
            <person name="Wayne K.J."/>
            <person name="Tettelin H."/>
            <person name="Glass J.I."/>
            <person name="Rusch D."/>
            <person name="Podicherti R."/>
            <person name="Tsui H.-C.T."/>
            <person name="Winkler M.E."/>
        </authorList>
    </citation>
    <scope>NUCLEOTIDE SEQUENCE</scope>
</reference>
<evidence type="ECO:0000259" key="1">
    <source>
        <dbReference type="Pfam" id="PF08241"/>
    </source>
</evidence>
<dbReference type="Gene3D" id="3.40.50.150">
    <property type="entry name" value="Vaccinia Virus protein VP39"/>
    <property type="match status" value="1"/>
</dbReference>
<dbReference type="InterPro" id="IPR013216">
    <property type="entry name" value="Methyltransf_11"/>
</dbReference>
<evidence type="ECO:0000313" key="2">
    <source>
        <dbReference type="EMBL" id="SVA84774.1"/>
    </source>
</evidence>